<evidence type="ECO:0000256" key="3">
    <source>
        <dbReference type="ARBA" id="ARBA00022692"/>
    </source>
</evidence>
<dbReference type="NCBIfam" id="NF003191">
    <property type="entry name" value="PRK04164.1-2"/>
    <property type="match status" value="1"/>
</dbReference>
<keyword evidence="10" id="KW-1185">Reference proteome</keyword>
<evidence type="ECO:0000313" key="9">
    <source>
        <dbReference type="EMBL" id="CEA14817.1"/>
    </source>
</evidence>
<keyword evidence="2 6" id="KW-1003">Cell membrane</keyword>
<feature type="domain" description="DUF2179" evidence="7">
    <location>
        <begin position="118"/>
        <end position="166"/>
    </location>
</feature>
<dbReference type="OrthoDB" id="48231at2"/>
<evidence type="ECO:0000256" key="1">
    <source>
        <dbReference type="ARBA" id="ARBA00004651"/>
    </source>
</evidence>
<dbReference type="InterPro" id="IPR015867">
    <property type="entry name" value="N-reg_PII/ATP_PRibTrfase_C"/>
</dbReference>
<sequence>MFDFLDVYPWLLPFIIFLGRVIDVSLGTLRIIFVSKGEKYKAPIIGFIEVFIWVMVISQVLSRANDLVSYLSYAAGYATGNYIGILLENRIAYGIVLCRIYTQKNGNALIQTLNKLDFGATLTHGSGSTNEVDIIETVVDRKELKTLEATINSFDNNSFYVIEDVRTKQNGIFPKRKSLLDRWRIGK</sequence>
<dbReference type="PANTHER" id="PTHR40060">
    <property type="entry name" value="UPF0316 PROTEIN YEBE"/>
    <property type="match status" value="1"/>
</dbReference>
<dbReference type="Pfam" id="PF18955">
    <property type="entry name" value="DUF5698"/>
    <property type="match status" value="1"/>
</dbReference>
<feature type="transmembrane region" description="Helical" evidence="6">
    <location>
        <begin position="12"/>
        <end position="32"/>
    </location>
</feature>
<evidence type="ECO:0000259" key="7">
    <source>
        <dbReference type="Pfam" id="PF10035"/>
    </source>
</evidence>
<dbReference type="Gene3D" id="3.30.70.120">
    <property type="match status" value="1"/>
</dbReference>
<protein>
    <recommendedName>
        <fullName evidence="6">UPF0316 protein ING2E5B_0115</fullName>
    </recommendedName>
</protein>
<comment type="similarity">
    <text evidence="6">Belongs to the UPF0316 family.</text>
</comment>
<organism evidence="9 10">
    <name type="scientific">Fermentimonas caenicola</name>
    <dbReference type="NCBI Taxonomy" id="1562970"/>
    <lineage>
        <taxon>Bacteria</taxon>
        <taxon>Pseudomonadati</taxon>
        <taxon>Bacteroidota</taxon>
        <taxon>Bacteroidia</taxon>
        <taxon>Bacteroidales</taxon>
        <taxon>Dysgonomonadaceae</taxon>
        <taxon>Fermentimonas</taxon>
    </lineage>
</organism>
<keyword evidence="3 6" id="KW-0812">Transmembrane</keyword>
<feature type="transmembrane region" description="Helical" evidence="6">
    <location>
        <begin position="44"/>
        <end position="61"/>
    </location>
</feature>
<dbReference type="InterPro" id="IPR019264">
    <property type="entry name" value="DUF2179"/>
</dbReference>
<dbReference type="Pfam" id="PF10035">
    <property type="entry name" value="DUF2179"/>
    <property type="match status" value="1"/>
</dbReference>
<accession>A0A098BW42</accession>
<dbReference type="PATRIC" id="fig|1562970.3.peg.110"/>
<name>A0A098BW42_9BACT</name>
<evidence type="ECO:0000259" key="8">
    <source>
        <dbReference type="Pfam" id="PF18955"/>
    </source>
</evidence>
<gene>
    <name evidence="9" type="ORF">ING2E5B_0115</name>
</gene>
<evidence type="ECO:0000256" key="6">
    <source>
        <dbReference type="HAMAP-Rule" id="MF_01515"/>
    </source>
</evidence>
<evidence type="ECO:0000256" key="5">
    <source>
        <dbReference type="ARBA" id="ARBA00023136"/>
    </source>
</evidence>
<dbReference type="Proteomes" id="UP000032417">
    <property type="component" value="Chromosome 1"/>
</dbReference>
<dbReference type="InterPro" id="IPR022930">
    <property type="entry name" value="UPF0316"/>
</dbReference>
<dbReference type="EMBL" id="LN515532">
    <property type="protein sequence ID" value="CEA14817.1"/>
    <property type="molecule type" value="Genomic_DNA"/>
</dbReference>
<dbReference type="PANTHER" id="PTHR40060:SF1">
    <property type="entry name" value="UPF0316 PROTEIN YEBE"/>
    <property type="match status" value="1"/>
</dbReference>
<comment type="subcellular location">
    <subcellularLocation>
        <location evidence="1 6">Cell membrane</location>
        <topology evidence="1 6">Multi-pass membrane protein</topology>
    </subcellularLocation>
</comment>
<proteinExistence type="inferred from homology"/>
<dbReference type="CDD" id="cd16381">
    <property type="entry name" value="YitT_C_like_1"/>
    <property type="match status" value="1"/>
</dbReference>
<reference evidence="9 10" key="1">
    <citation type="submission" date="2014-08" db="EMBL/GenBank/DDBJ databases">
        <authorList>
            <person name="Wibberg D."/>
        </authorList>
    </citation>
    <scope>NUCLEOTIDE SEQUENCE [LARGE SCALE GENOMIC DNA]</scope>
    <source>
        <strain evidence="10">ING2-E5B</strain>
    </source>
</reference>
<evidence type="ECO:0000313" key="10">
    <source>
        <dbReference type="Proteomes" id="UP000032417"/>
    </source>
</evidence>
<dbReference type="AlphaFoldDB" id="A0A098BW42"/>
<feature type="domain" description="DUF5698" evidence="8">
    <location>
        <begin position="28"/>
        <end position="85"/>
    </location>
</feature>
<dbReference type="GO" id="GO:0005886">
    <property type="term" value="C:plasma membrane"/>
    <property type="evidence" value="ECO:0007669"/>
    <property type="project" value="UniProtKB-SubCell"/>
</dbReference>
<keyword evidence="4 6" id="KW-1133">Transmembrane helix</keyword>
<dbReference type="KEGG" id="pbt:ING2E5B_0115"/>
<keyword evidence="5 6" id="KW-0472">Membrane</keyword>
<feature type="transmembrane region" description="Helical" evidence="6">
    <location>
        <begin position="67"/>
        <end position="87"/>
    </location>
</feature>
<dbReference type="InterPro" id="IPR044035">
    <property type="entry name" value="DUF5698"/>
</dbReference>
<evidence type="ECO:0000256" key="4">
    <source>
        <dbReference type="ARBA" id="ARBA00022989"/>
    </source>
</evidence>
<dbReference type="HOGENOM" id="CLU_106166_0_0_10"/>
<evidence type="ECO:0000256" key="2">
    <source>
        <dbReference type="ARBA" id="ARBA00022475"/>
    </source>
</evidence>
<dbReference type="HAMAP" id="MF_01515">
    <property type="entry name" value="UPF0316"/>
    <property type="match status" value="1"/>
</dbReference>